<dbReference type="InterPro" id="IPR011701">
    <property type="entry name" value="MFS"/>
</dbReference>
<feature type="transmembrane region" description="Helical" evidence="2">
    <location>
        <begin position="93"/>
        <end position="113"/>
    </location>
</feature>
<dbReference type="InterPro" id="IPR036259">
    <property type="entry name" value="MFS_trans_sf"/>
</dbReference>
<feature type="compositionally biased region" description="Polar residues" evidence="1">
    <location>
        <begin position="398"/>
        <end position="414"/>
    </location>
</feature>
<dbReference type="Proteomes" id="UP001374579">
    <property type="component" value="Unassembled WGS sequence"/>
</dbReference>
<keyword evidence="2" id="KW-0812">Transmembrane</keyword>
<feature type="transmembrane region" description="Helical" evidence="2">
    <location>
        <begin position="579"/>
        <end position="597"/>
    </location>
</feature>
<gene>
    <name evidence="3" type="ORF">V1264_004089</name>
</gene>
<comment type="caution">
    <text evidence="3">The sequence shown here is derived from an EMBL/GenBank/DDBJ whole genome shotgun (WGS) entry which is preliminary data.</text>
</comment>
<dbReference type="Gene3D" id="1.20.1250.20">
    <property type="entry name" value="MFS general substrate transporter like domains"/>
    <property type="match status" value="2"/>
</dbReference>
<evidence type="ECO:0000256" key="2">
    <source>
        <dbReference type="SAM" id="Phobius"/>
    </source>
</evidence>
<organism evidence="3 4">
    <name type="scientific">Littorina saxatilis</name>
    <dbReference type="NCBI Taxonomy" id="31220"/>
    <lineage>
        <taxon>Eukaryota</taxon>
        <taxon>Metazoa</taxon>
        <taxon>Spiralia</taxon>
        <taxon>Lophotrochozoa</taxon>
        <taxon>Mollusca</taxon>
        <taxon>Gastropoda</taxon>
        <taxon>Caenogastropoda</taxon>
        <taxon>Littorinimorpha</taxon>
        <taxon>Littorinoidea</taxon>
        <taxon>Littorinidae</taxon>
        <taxon>Littorina</taxon>
    </lineage>
</organism>
<feature type="transmembrane region" description="Helical" evidence="2">
    <location>
        <begin position="182"/>
        <end position="207"/>
    </location>
</feature>
<feature type="region of interest" description="Disordered" evidence="1">
    <location>
        <begin position="371"/>
        <end position="419"/>
    </location>
</feature>
<feature type="transmembrane region" description="Helical" evidence="2">
    <location>
        <begin position="149"/>
        <end position="175"/>
    </location>
</feature>
<dbReference type="EMBL" id="JBAMIC010000013">
    <property type="protein sequence ID" value="KAK7097057.1"/>
    <property type="molecule type" value="Genomic_DNA"/>
</dbReference>
<feature type="compositionally biased region" description="Polar residues" evidence="1">
    <location>
        <begin position="371"/>
        <end position="381"/>
    </location>
</feature>
<evidence type="ECO:0000313" key="3">
    <source>
        <dbReference type="EMBL" id="KAK7097057.1"/>
    </source>
</evidence>
<feature type="transmembrane region" description="Helical" evidence="2">
    <location>
        <begin position="213"/>
        <end position="232"/>
    </location>
</feature>
<feature type="transmembrane region" description="Helical" evidence="2">
    <location>
        <begin position="488"/>
        <end position="505"/>
    </location>
</feature>
<protein>
    <submittedName>
        <fullName evidence="3">Uncharacterized protein</fullName>
    </submittedName>
</protein>
<feature type="transmembrane region" description="Helical" evidence="2">
    <location>
        <begin position="456"/>
        <end position="476"/>
    </location>
</feature>
<dbReference type="PANTHER" id="PTHR11360">
    <property type="entry name" value="MONOCARBOXYLATE TRANSPORTER"/>
    <property type="match status" value="1"/>
</dbReference>
<name>A0AAN9B1B1_9CAEN</name>
<dbReference type="Pfam" id="PF07690">
    <property type="entry name" value="MFS_1"/>
    <property type="match status" value="2"/>
</dbReference>
<sequence length="643" mass="69701">MDAQVEQGMPDRKDNVSNKQLSTSDENRVQEVTSDQSCADAESNNDGVPYDRGWAWVIVFGSFINFGLLSGYVKSTGVFFVELLDYFQSTNTHTSLLFAVKGALCSIGGLFVMNVLVGRLGCRKTVLIGGACLSLSAILASLANDLTLLILLQAVLLGLGDVMVLSPAEVLIAAYFKRRRSLAIAIGKCGASIGSMTIPPLVVYLLSKFGLKGAFLLTGGICLHCFPSALLFRPTSYFSISKRRSRRAKLDQVVGEETVKLIPFGNNQEVPVDKLPGNMEEDSHVFQKVRHNDEKGLLSLLESDNTSKKMNGGSRPMADSDGFINDQGIQKPALKLENENEVTSAEEDQNCEYSLQHEDPLLSKQSNIRNIENNQNGSAPNVISRVATPGQDSDFRGVQQTSDGKTQSTGTTADSENEKSAQHIQHKSCTQKALGCLKSCAFTLDFSLFRSASFRLLFTCCALFPTVNIAVQYLPVVARESGISETRVANLLTIIGALDLVSRLGSGVVADRKFMRVSTMIAITFVILGVMYNCVRFMTSFSTFVLFAVIQGLLGSVVNCMIPVLVVDSVGLDHMAKGIGFYQVAAGTFQAVIHPVLGQIRDVTGSYITVYHVLGGFVLLAAILLCLDTPVRRLDARHGKDPE</sequence>
<feature type="compositionally biased region" description="Polar residues" evidence="1">
    <location>
        <begin position="17"/>
        <end position="44"/>
    </location>
</feature>
<feature type="region of interest" description="Disordered" evidence="1">
    <location>
        <begin position="1"/>
        <end position="44"/>
    </location>
</feature>
<dbReference type="AlphaFoldDB" id="A0AAN9B1B1"/>
<reference evidence="3 4" key="1">
    <citation type="submission" date="2024-02" db="EMBL/GenBank/DDBJ databases">
        <title>Chromosome-scale genome assembly of the rough periwinkle Littorina saxatilis.</title>
        <authorList>
            <person name="De Jode A."/>
            <person name="Faria R."/>
            <person name="Formenti G."/>
            <person name="Sims Y."/>
            <person name="Smith T.P."/>
            <person name="Tracey A."/>
            <person name="Wood J.M.D."/>
            <person name="Zagrodzka Z.B."/>
            <person name="Johannesson K."/>
            <person name="Butlin R.K."/>
            <person name="Leder E.H."/>
        </authorList>
    </citation>
    <scope>NUCLEOTIDE SEQUENCE [LARGE SCALE GENOMIC DNA]</scope>
    <source>
        <strain evidence="3">Snail1</strain>
        <tissue evidence="3">Muscle</tissue>
    </source>
</reference>
<feature type="transmembrane region" description="Helical" evidence="2">
    <location>
        <begin position="609"/>
        <end position="627"/>
    </location>
</feature>
<feature type="transmembrane region" description="Helical" evidence="2">
    <location>
        <begin position="53"/>
        <end position="73"/>
    </location>
</feature>
<feature type="transmembrane region" description="Helical" evidence="2">
    <location>
        <begin position="125"/>
        <end position="143"/>
    </location>
</feature>
<feature type="transmembrane region" description="Helical" evidence="2">
    <location>
        <begin position="544"/>
        <end position="567"/>
    </location>
</feature>
<dbReference type="GO" id="GO:0008028">
    <property type="term" value="F:monocarboxylic acid transmembrane transporter activity"/>
    <property type="evidence" value="ECO:0007669"/>
    <property type="project" value="TreeGrafter"/>
</dbReference>
<proteinExistence type="predicted"/>
<feature type="region of interest" description="Disordered" evidence="1">
    <location>
        <begin position="302"/>
        <end position="326"/>
    </location>
</feature>
<keyword evidence="2" id="KW-0472">Membrane</keyword>
<keyword evidence="2" id="KW-1133">Transmembrane helix</keyword>
<keyword evidence="4" id="KW-1185">Reference proteome</keyword>
<feature type="transmembrane region" description="Helical" evidence="2">
    <location>
        <begin position="517"/>
        <end position="538"/>
    </location>
</feature>
<dbReference type="PANTHER" id="PTHR11360:SF306">
    <property type="entry name" value="RE01051P"/>
    <property type="match status" value="1"/>
</dbReference>
<dbReference type="InterPro" id="IPR050327">
    <property type="entry name" value="Proton-linked_MCT"/>
</dbReference>
<dbReference type="SUPFAM" id="SSF103473">
    <property type="entry name" value="MFS general substrate transporter"/>
    <property type="match status" value="1"/>
</dbReference>
<evidence type="ECO:0000313" key="4">
    <source>
        <dbReference type="Proteomes" id="UP001374579"/>
    </source>
</evidence>
<evidence type="ECO:0000256" key="1">
    <source>
        <dbReference type="SAM" id="MobiDB-lite"/>
    </source>
</evidence>
<accession>A0AAN9B1B1</accession>